<proteinExistence type="predicted"/>
<gene>
    <name evidence="2" type="ORF">B7463_g7589</name>
</gene>
<dbReference type="Proteomes" id="UP000258309">
    <property type="component" value="Unassembled WGS sequence"/>
</dbReference>
<feature type="non-terminal residue" evidence="2">
    <location>
        <position position="540"/>
    </location>
</feature>
<protein>
    <submittedName>
        <fullName evidence="2">Uncharacterized protein</fullName>
    </submittedName>
</protein>
<sequence>MGMLVRLVGSGIGLASEAIHHRKATASSSSSSGSRTPNNGESSRSVSSRNNTDDAPPEYVEFPNEQAEQLIASGKAVPAGLDEKKSAADFYQENDEDNDRGVLEDNDEEQWELDEALETPLGEEREAPAMNPDQIVDEFMRTHPLPPYTAVASPASAAGGKLPCPVIIPQRRPRNKKRGFVRAYAPVLEDCGIDQATFLDFLKSFHQSSKNSPWMDVVNIGAAVAGFVPSPIAMGVSIAVQVAVGVAMEVQSRSRTNSFLDRMNNEFFRPRGLYCLIMTYKPESSSRHEVVDISKTIITYSGTGPSESKFKSTMKNLRISSGKTYGEFEMPEAAPLIFPALDEAATKSGAEGQKMRDKLKSGQKFVADYMDRRAQASYANENPSSVLSTGNPTFASRYADPNHPASSGSLVALLTGGHIDPKSRRDDRRMRRGERGLGVGRIVGDAISARTGASSSRYGESSSYAGGNLNSYGGDGGAAYAGSGSYGGNNPYNRGRRSRPRQGLVKRVMKKDVLYLMIVNLPSEEELEAARRAAEEASRE</sequence>
<accession>A0A3E2H6E3</accession>
<dbReference type="EMBL" id="NCSJ02000152">
    <property type="protein sequence ID" value="RFU28762.1"/>
    <property type="molecule type" value="Genomic_DNA"/>
</dbReference>
<dbReference type="InterPro" id="IPR053221">
    <property type="entry name" value="Burnettramic_acid_biosynth"/>
</dbReference>
<feature type="region of interest" description="Disordered" evidence="1">
    <location>
        <begin position="23"/>
        <end position="59"/>
    </location>
</feature>
<evidence type="ECO:0000313" key="3">
    <source>
        <dbReference type="Proteomes" id="UP000258309"/>
    </source>
</evidence>
<reference evidence="2 3" key="1">
    <citation type="submission" date="2018-05" db="EMBL/GenBank/DDBJ databases">
        <title>Draft genome sequence of Scytalidium lignicola DSM 105466, a ubiquitous saprotrophic fungus.</title>
        <authorList>
            <person name="Buettner E."/>
            <person name="Gebauer A.M."/>
            <person name="Hofrichter M."/>
            <person name="Liers C."/>
            <person name="Kellner H."/>
        </authorList>
    </citation>
    <scope>NUCLEOTIDE SEQUENCE [LARGE SCALE GENOMIC DNA]</scope>
    <source>
        <strain evidence="2 3">DSM 105466</strain>
    </source>
</reference>
<keyword evidence="3" id="KW-1185">Reference proteome</keyword>
<dbReference type="AlphaFoldDB" id="A0A3E2H6E3"/>
<feature type="non-terminal residue" evidence="2">
    <location>
        <position position="1"/>
    </location>
</feature>
<organism evidence="2 3">
    <name type="scientific">Scytalidium lignicola</name>
    <name type="common">Hyphomycete</name>
    <dbReference type="NCBI Taxonomy" id="5539"/>
    <lineage>
        <taxon>Eukaryota</taxon>
        <taxon>Fungi</taxon>
        <taxon>Dikarya</taxon>
        <taxon>Ascomycota</taxon>
        <taxon>Pezizomycotina</taxon>
        <taxon>Leotiomycetes</taxon>
        <taxon>Leotiomycetes incertae sedis</taxon>
        <taxon>Scytalidium</taxon>
    </lineage>
</organism>
<comment type="caution">
    <text evidence="2">The sequence shown here is derived from an EMBL/GenBank/DDBJ whole genome shotgun (WGS) entry which is preliminary data.</text>
</comment>
<feature type="region of interest" description="Disordered" evidence="1">
    <location>
        <begin position="377"/>
        <end position="437"/>
    </location>
</feature>
<feature type="compositionally biased region" description="Polar residues" evidence="1">
    <location>
        <begin position="35"/>
        <end position="50"/>
    </location>
</feature>
<feature type="compositionally biased region" description="Basic and acidic residues" evidence="1">
    <location>
        <begin position="419"/>
        <end position="435"/>
    </location>
</feature>
<dbReference type="PANTHER" id="PTHR38887:SF1">
    <property type="entry name" value="RAS MODIFICATION PROTEIN ERF4"/>
    <property type="match status" value="1"/>
</dbReference>
<evidence type="ECO:0000313" key="2">
    <source>
        <dbReference type="EMBL" id="RFU28762.1"/>
    </source>
</evidence>
<name>A0A3E2H6E3_SCYLI</name>
<dbReference type="OMA" id="YDKRAQA"/>
<dbReference type="OrthoDB" id="3433125at2759"/>
<dbReference type="PANTHER" id="PTHR38887">
    <property type="entry name" value="CHROMOSOME 21, WHOLE GENOME SHOTGUN SEQUENCE"/>
    <property type="match status" value="1"/>
</dbReference>
<feature type="compositionally biased region" description="Polar residues" evidence="1">
    <location>
        <begin position="377"/>
        <end position="394"/>
    </location>
</feature>
<evidence type="ECO:0000256" key="1">
    <source>
        <dbReference type="SAM" id="MobiDB-lite"/>
    </source>
</evidence>